<feature type="compositionally biased region" description="Gly residues" evidence="1">
    <location>
        <begin position="738"/>
        <end position="748"/>
    </location>
</feature>
<name>A0A183A696_9TREM</name>
<proteinExistence type="predicted"/>
<reference evidence="4" key="1">
    <citation type="submission" date="2016-06" db="UniProtKB">
        <authorList>
            <consortium name="WormBaseParasite"/>
        </authorList>
    </citation>
    <scope>IDENTIFICATION</scope>
</reference>
<evidence type="ECO:0000313" key="3">
    <source>
        <dbReference type="Proteomes" id="UP000272942"/>
    </source>
</evidence>
<sequence length="800" mass="88161">MDQSVDMGSECDQKLSVCRSRNAVCEPIGTQPSRSINPHKVPANFLWPNIVDFSAMAEAERNGPTKICQCPKMMVEVYQSTLSYTECSKTSSVDCEEMFCENVLLIAQSKFDLDCEKFSSLGGIRTHALVDATCLFPQLSASATHCHLCVSSGGICYDLNNDGIGDGCVCPPHKSLSSKMRSTGEQACSVTHVSLNCSDGHFSVCYRPHTHQPFEHLTSDLSDGKAVVQLIPTDNENSILLHEYNMAAAKHIVQNERHTLSFQSSFASQIRDPCELSKIGATSATLNDRMGVSSGVSRGSGGDRNTPEQYCLHLDAWKMKQSCGIRLYSLGENSIQYEGLLEVMVDRSQRTPNKDLQIPLKCIAPRPKRAPIKNEFLSDPGRPSEQPTDMEFRVVNAENKEIYATPMNTMIRLDALLLDQSEIAASKIPSTVRDYPLDSAVRQLNFPTVSSSPAASKSHPCHFALCLNTTHLAWLCIGILTLIMLFTLVMLFLYKKRQLNHAHTKPRTSKKQTTHQHLQQTQSHNPNYEPCAKLMSNRPCVPNYPLGEVATSQAQSFLRVPACLLSTTPRGQESFTFEQQNARESGIMSPVFFAQDSGCPDGSDSQLFCFRESAGRPTASSAAISVEGVFANTNVSCKTRMAQSEAYCYCDQLPQSAIERGNNTTQTLPLERRTSRLKHFINYTRDNMDEFHQMNEDTLIAAGWQPPITNTDLLSCGYSSSEDRKQLLQTFPHSARCGGRGGGGGGGEFSDETNDSIVPPLPTHSSDLIVLNNSTNSDESDAKRPPYTDCVKTGTQHVHT</sequence>
<keyword evidence="3" id="KW-1185">Reference proteome</keyword>
<evidence type="ECO:0000256" key="1">
    <source>
        <dbReference type="SAM" id="MobiDB-lite"/>
    </source>
</evidence>
<evidence type="ECO:0000313" key="4">
    <source>
        <dbReference type="WBParaSite" id="ECPE_0000248101-mRNA-1"/>
    </source>
</evidence>
<dbReference type="WBParaSite" id="ECPE_0000248101-mRNA-1">
    <property type="protein sequence ID" value="ECPE_0000248101-mRNA-1"/>
    <property type="gene ID" value="ECPE_0000248101"/>
</dbReference>
<gene>
    <name evidence="2" type="ORF">ECPE_LOCUS2481</name>
</gene>
<feature type="compositionally biased region" description="Low complexity" evidence="1">
    <location>
        <begin position="515"/>
        <end position="524"/>
    </location>
</feature>
<feature type="compositionally biased region" description="Basic residues" evidence="1">
    <location>
        <begin position="503"/>
        <end position="514"/>
    </location>
</feature>
<feature type="region of interest" description="Disordered" evidence="1">
    <location>
        <begin position="734"/>
        <end position="800"/>
    </location>
</feature>
<protein>
    <submittedName>
        <fullName evidence="4">ZP domain-containing protein</fullName>
    </submittedName>
</protein>
<reference evidence="2 3" key="2">
    <citation type="submission" date="2018-11" db="EMBL/GenBank/DDBJ databases">
        <authorList>
            <consortium name="Pathogen Informatics"/>
        </authorList>
    </citation>
    <scope>NUCLEOTIDE SEQUENCE [LARGE SCALE GENOMIC DNA]</scope>
    <source>
        <strain evidence="2 3">Egypt</strain>
    </source>
</reference>
<feature type="region of interest" description="Disordered" evidence="1">
    <location>
        <begin position="503"/>
        <end position="528"/>
    </location>
</feature>
<dbReference type="EMBL" id="UZAN01039638">
    <property type="protein sequence ID" value="VDP66593.1"/>
    <property type="molecule type" value="Genomic_DNA"/>
</dbReference>
<evidence type="ECO:0000313" key="2">
    <source>
        <dbReference type="EMBL" id="VDP66593.1"/>
    </source>
</evidence>
<dbReference type="Proteomes" id="UP000272942">
    <property type="component" value="Unassembled WGS sequence"/>
</dbReference>
<organism evidence="4">
    <name type="scientific">Echinostoma caproni</name>
    <dbReference type="NCBI Taxonomy" id="27848"/>
    <lineage>
        <taxon>Eukaryota</taxon>
        <taxon>Metazoa</taxon>
        <taxon>Spiralia</taxon>
        <taxon>Lophotrochozoa</taxon>
        <taxon>Platyhelminthes</taxon>
        <taxon>Trematoda</taxon>
        <taxon>Digenea</taxon>
        <taxon>Plagiorchiida</taxon>
        <taxon>Echinostomata</taxon>
        <taxon>Echinostomatoidea</taxon>
        <taxon>Echinostomatidae</taxon>
        <taxon>Echinostoma</taxon>
    </lineage>
</organism>
<feature type="compositionally biased region" description="Polar residues" evidence="1">
    <location>
        <begin position="763"/>
        <end position="777"/>
    </location>
</feature>
<dbReference type="AlphaFoldDB" id="A0A183A696"/>
<dbReference type="OrthoDB" id="6270579at2759"/>
<accession>A0A183A696</accession>